<dbReference type="Pfam" id="PF03446">
    <property type="entry name" value="NAD_binding_2"/>
    <property type="match status" value="1"/>
</dbReference>
<feature type="domain" description="6-phosphogluconate dehydrogenase NADP-binding" evidence="4">
    <location>
        <begin position="9"/>
        <end position="168"/>
    </location>
</feature>
<keyword evidence="7" id="KW-1185">Reference proteome</keyword>
<evidence type="ECO:0000259" key="4">
    <source>
        <dbReference type="Pfam" id="PF03446"/>
    </source>
</evidence>
<gene>
    <name evidence="6" type="ORF">OLEAN_C30540</name>
</gene>
<evidence type="ECO:0000313" key="7">
    <source>
        <dbReference type="Proteomes" id="UP000032749"/>
    </source>
</evidence>
<dbReference type="GO" id="GO:0050661">
    <property type="term" value="F:NADP binding"/>
    <property type="evidence" value="ECO:0007669"/>
    <property type="project" value="InterPro"/>
</dbReference>
<dbReference type="PANTHER" id="PTHR43060:SF15">
    <property type="entry name" value="3-HYDROXYISOBUTYRATE DEHYDROGENASE-LIKE 1, MITOCHONDRIAL-RELATED"/>
    <property type="match status" value="1"/>
</dbReference>
<evidence type="ECO:0000256" key="2">
    <source>
        <dbReference type="ARBA" id="ARBA00023027"/>
    </source>
</evidence>
<dbReference type="STRING" id="698738.OLEAN_C30540"/>
<dbReference type="InterPro" id="IPR013328">
    <property type="entry name" value="6PGD_dom2"/>
</dbReference>
<dbReference type="InterPro" id="IPR008927">
    <property type="entry name" value="6-PGluconate_DH-like_C_sf"/>
</dbReference>
<dbReference type="InterPro" id="IPR036291">
    <property type="entry name" value="NAD(P)-bd_dom_sf"/>
</dbReference>
<protein>
    <submittedName>
        <fullName evidence="6">6-phosphogluconate dehydrogenase</fullName>
    </submittedName>
</protein>
<evidence type="ECO:0000256" key="1">
    <source>
        <dbReference type="ARBA" id="ARBA00023002"/>
    </source>
</evidence>
<dbReference type="SUPFAM" id="SSF51735">
    <property type="entry name" value="NAD(P)-binding Rossmann-fold domains"/>
    <property type="match status" value="1"/>
</dbReference>
<proteinExistence type="predicted"/>
<evidence type="ECO:0000259" key="5">
    <source>
        <dbReference type="Pfam" id="PF14833"/>
    </source>
</evidence>
<dbReference type="GO" id="GO:0051287">
    <property type="term" value="F:NAD binding"/>
    <property type="evidence" value="ECO:0007669"/>
    <property type="project" value="InterPro"/>
</dbReference>
<dbReference type="PANTHER" id="PTHR43060">
    <property type="entry name" value="3-HYDROXYISOBUTYRATE DEHYDROGENASE-LIKE 1, MITOCHONDRIAL-RELATED"/>
    <property type="match status" value="1"/>
</dbReference>
<dbReference type="InterPro" id="IPR006115">
    <property type="entry name" value="6PGDH_NADP-bd"/>
</dbReference>
<sequence length="304" mass="32319">MGVGVGLAKIGFIGMGLMGIPMSCRLLAAGYAVTVWNRNPDKTQLPVKQGAQVANSLTELCKNSDIIMLCVSDTSAVEEIVLAKGGVLENLVAGKIIIDFSSIDPETTRRLAKLVAGKSCHWLDTPVSGGVSGAEQGTLAIMAGGEEKLLDSVRPLLEPLSQRITRMGDVGAGQVTKICNQMIVSCNVLVMAEVMALAEKSGVDSTLIPLALKGGFADSIPLQLTGPRMAERDYEPVKWHVKTLLKDLDMANNLARNNGSSIPVAGLGAELMRLHASKGFNESDPSTFIEMYSADLQKHKESKQ</sequence>
<dbReference type="InterPro" id="IPR029154">
    <property type="entry name" value="HIBADH-like_NADP-bd"/>
</dbReference>
<dbReference type="Gene3D" id="1.10.1040.10">
    <property type="entry name" value="N-(1-d-carboxylethyl)-l-norvaline Dehydrogenase, domain 2"/>
    <property type="match status" value="1"/>
</dbReference>
<dbReference type="InterPro" id="IPR015815">
    <property type="entry name" value="HIBADH-related"/>
</dbReference>
<organism evidence="6 7">
    <name type="scientific">Oleispira antarctica RB-8</name>
    <dbReference type="NCBI Taxonomy" id="698738"/>
    <lineage>
        <taxon>Bacteria</taxon>
        <taxon>Pseudomonadati</taxon>
        <taxon>Pseudomonadota</taxon>
        <taxon>Gammaproteobacteria</taxon>
        <taxon>Oceanospirillales</taxon>
        <taxon>Oceanospirillaceae</taxon>
        <taxon>Oleispira</taxon>
    </lineage>
</organism>
<dbReference type="PIRSF" id="PIRSF000103">
    <property type="entry name" value="HIBADH"/>
    <property type="match status" value="1"/>
</dbReference>
<dbReference type="Proteomes" id="UP000032749">
    <property type="component" value="Chromosome"/>
</dbReference>
<dbReference type="EMBL" id="FO203512">
    <property type="protein sequence ID" value="CCK77230.1"/>
    <property type="molecule type" value="Genomic_DNA"/>
</dbReference>
<dbReference type="HOGENOM" id="CLU_035117_1_0_6"/>
<dbReference type="SUPFAM" id="SSF48179">
    <property type="entry name" value="6-phosphogluconate dehydrogenase C-terminal domain-like"/>
    <property type="match status" value="1"/>
</dbReference>
<reference evidence="6 7" key="1">
    <citation type="journal article" date="2013" name="Nat. Commun.">
        <title>Genome sequence and functional genomic analysis of the oil-degrading bacterium Oleispira antarctica.</title>
        <authorList>
            <person name="Kube M."/>
            <person name="Chernikova T.N."/>
            <person name="Al-Ramahi Y."/>
            <person name="Beloqui A."/>
            <person name="Lopez-Cortez N."/>
            <person name="Guazzaroni M.E."/>
            <person name="Heipieper H.J."/>
            <person name="Klages S."/>
            <person name="Kotsyurbenko O.R."/>
            <person name="Langer I."/>
            <person name="Nechitaylo T.Y."/>
            <person name="Lunsdorf H."/>
            <person name="Fernandez M."/>
            <person name="Juarez S."/>
            <person name="Ciordia S."/>
            <person name="Singer A."/>
            <person name="Kagan O."/>
            <person name="Egorova O."/>
            <person name="Petit P.A."/>
            <person name="Stogios P."/>
            <person name="Kim Y."/>
            <person name="Tchigvintsev A."/>
            <person name="Flick R."/>
            <person name="Denaro R."/>
            <person name="Genovese M."/>
            <person name="Albar J.P."/>
            <person name="Reva O.N."/>
            <person name="Martinez-Gomariz M."/>
            <person name="Tran H."/>
            <person name="Ferrer M."/>
            <person name="Savchenko A."/>
            <person name="Yakunin A.F."/>
            <person name="Yakimov M.M."/>
            <person name="Golyshina O.V."/>
            <person name="Reinhardt R."/>
            <person name="Golyshin P.N."/>
        </authorList>
    </citation>
    <scope>NUCLEOTIDE SEQUENCE [LARGE SCALE GENOMIC DNA]</scope>
</reference>
<dbReference type="Pfam" id="PF14833">
    <property type="entry name" value="NAD_binding_11"/>
    <property type="match status" value="1"/>
</dbReference>
<name>R4YQK0_OLEAN</name>
<dbReference type="AlphaFoldDB" id="R4YQK0"/>
<dbReference type="GO" id="GO:0016491">
    <property type="term" value="F:oxidoreductase activity"/>
    <property type="evidence" value="ECO:0007669"/>
    <property type="project" value="UniProtKB-KW"/>
</dbReference>
<evidence type="ECO:0000256" key="3">
    <source>
        <dbReference type="PIRSR" id="PIRSR000103-1"/>
    </source>
</evidence>
<keyword evidence="1" id="KW-0560">Oxidoreductase</keyword>
<dbReference type="Gene3D" id="3.40.50.720">
    <property type="entry name" value="NAD(P)-binding Rossmann-like Domain"/>
    <property type="match status" value="1"/>
</dbReference>
<feature type="domain" description="3-hydroxyisobutyrate dehydrogenase-like NAD-binding" evidence="5">
    <location>
        <begin position="171"/>
        <end position="291"/>
    </location>
</feature>
<keyword evidence="2" id="KW-0520">NAD</keyword>
<evidence type="ECO:0000313" key="6">
    <source>
        <dbReference type="EMBL" id="CCK77230.1"/>
    </source>
</evidence>
<accession>R4YQK0</accession>
<dbReference type="PATRIC" id="fig|698738.3.peg.3175"/>
<dbReference type="KEGG" id="oai:OLEAN_C30540"/>
<feature type="active site" evidence="3">
    <location>
        <position position="177"/>
    </location>
</feature>